<organism evidence="2 3">
    <name type="scientific">Mycena rosella</name>
    <name type="common">Pink bonnet</name>
    <name type="synonym">Agaricus rosellus</name>
    <dbReference type="NCBI Taxonomy" id="1033263"/>
    <lineage>
        <taxon>Eukaryota</taxon>
        <taxon>Fungi</taxon>
        <taxon>Dikarya</taxon>
        <taxon>Basidiomycota</taxon>
        <taxon>Agaricomycotina</taxon>
        <taxon>Agaricomycetes</taxon>
        <taxon>Agaricomycetidae</taxon>
        <taxon>Agaricales</taxon>
        <taxon>Marasmiineae</taxon>
        <taxon>Mycenaceae</taxon>
        <taxon>Mycena</taxon>
    </lineage>
</organism>
<dbReference type="EMBL" id="JARKIE010000043">
    <property type="protein sequence ID" value="KAJ7694174.1"/>
    <property type="molecule type" value="Genomic_DNA"/>
</dbReference>
<protein>
    <submittedName>
        <fullName evidence="2">Uncharacterized protein</fullName>
    </submittedName>
</protein>
<evidence type="ECO:0000313" key="2">
    <source>
        <dbReference type="EMBL" id="KAJ7694174.1"/>
    </source>
</evidence>
<evidence type="ECO:0000313" key="3">
    <source>
        <dbReference type="Proteomes" id="UP001221757"/>
    </source>
</evidence>
<keyword evidence="3" id="KW-1185">Reference proteome</keyword>
<accession>A0AAD7GGR7</accession>
<feature type="region of interest" description="Disordered" evidence="1">
    <location>
        <begin position="213"/>
        <end position="235"/>
    </location>
</feature>
<evidence type="ECO:0000256" key="1">
    <source>
        <dbReference type="SAM" id="MobiDB-lite"/>
    </source>
</evidence>
<gene>
    <name evidence="2" type="ORF">B0H17DRAFT_1276424</name>
</gene>
<feature type="region of interest" description="Disordered" evidence="1">
    <location>
        <begin position="51"/>
        <end position="157"/>
    </location>
</feature>
<name>A0AAD7GGR7_MYCRO</name>
<proteinExistence type="predicted"/>
<feature type="compositionally biased region" description="Basic and acidic residues" evidence="1">
    <location>
        <begin position="85"/>
        <end position="98"/>
    </location>
</feature>
<sequence>MRQNFQDLQDLQDVVNIQLQCVKTSKTFKTFKTQDAVKTFKPSRHLKISSPRRLCARPTRFKTPSRSKASQDLGGQRRPQFRTRPRWDTVQRQDRPRVQDPQVTQDVASSSNHFSLGAQDLGGSPLKRAQAPRVTSRLQAQDPQHQEKQDASKPQMQARYVKERQGDLRGSLLKIKTKTQDSRPRACLKSQDRWGNLRWAAKDLEGIPLKTDLLGDPASRASRCARPLGDPSLGG</sequence>
<feature type="compositionally biased region" description="Polar residues" evidence="1">
    <location>
        <begin position="104"/>
        <end position="114"/>
    </location>
</feature>
<dbReference type="Proteomes" id="UP001221757">
    <property type="component" value="Unassembled WGS sequence"/>
</dbReference>
<comment type="caution">
    <text evidence="2">The sequence shown here is derived from an EMBL/GenBank/DDBJ whole genome shotgun (WGS) entry which is preliminary data.</text>
</comment>
<reference evidence="2" key="1">
    <citation type="submission" date="2023-03" db="EMBL/GenBank/DDBJ databases">
        <title>Massive genome expansion in bonnet fungi (Mycena s.s.) driven by repeated elements and novel gene families across ecological guilds.</title>
        <authorList>
            <consortium name="Lawrence Berkeley National Laboratory"/>
            <person name="Harder C.B."/>
            <person name="Miyauchi S."/>
            <person name="Viragh M."/>
            <person name="Kuo A."/>
            <person name="Thoen E."/>
            <person name="Andreopoulos B."/>
            <person name="Lu D."/>
            <person name="Skrede I."/>
            <person name="Drula E."/>
            <person name="Henrissat B."/>
            <person name="Morin E."/>
            <person name="Kohler A."/>
            <person name="Barry K."/>
            <person name="LaButti K."/>
            <person name="Morin E."/>
            <person name="Salamov A."/>
            <person name="Lipzen A."/>
            <person name="Mereny Z."/>
            <person name="Hegedus B."/>
            <person name="Baldrian P."/>
            <person name="Stursova M."/>
            <person name="Weitz H."/>
            <person name="Taylor A."/>
            <person name="Grigoriev I.V."/>
            <person name="Nagy L.G."/>
            <person name="Martin F."/>
            <person name="Kauserud H."/>
        </authorList>
    </citation>
    <scope>NUCLEOTIDE SEQUENCE</scope>
    <source>
        <strain evidence="2">CBHHK067</strain>
    </source>
</reference>
<dbReference type="AlphaFoldDB" id="A0AAD7GGR7"/>